<comment type="caution">
    <text evidence="2">The sequence shown here is derived from an EMBL/GenBank/DDBJ whole genome shotgun (WGS) entry which is preliminary data.</text>
</comment>
<reference evidence="3" key="1">
    <citation type="journal article" date="2019" name="Int. J. Syst. Evol. Microbiol.">
        <title>The Global Catalogue of Microorganisms (GCM) 10K type strain sequencing project: providing services to taxonomists for standard genome sequencing and annotation.</title>
        <authorList>
            <consortium name="The Broad Institute Genomics Platform"/>
            <consortium name="The Broad Institute Genome Sequencing Center for Infectious Disease"/>
            <person name="Wu L."/>
            <person name="Ma J."/>
        </authorList>
    </citation>
    <scope>NUCLEOTIDE SEQUENCE [LARGE SCALE GENOMIC DNA]</scope>
    <source>
        <strain evidence="3">KCTC 42424</strain>
    </source>
</reference>
<name>A0ABV7VVY0_9GAMM</name>
<dbReference type="InterPro" id="IPR008638">
    <property type="entry name" value="FhaB/CdiA-like_TPS"/>
</dbReference>
<dbReference type="InterPro" id="IPR011050">
    <property type="entry name" value="Pectin_lyase_fold/virulence"/>
</dbReference>
<accession>A0ABV7VVY0</accession>
<dbReference type="SMART" id="SM00912">
    <property type="entry name" value="Haemagg_act"/>
    <property type="match status" value="1"/>
</dbReference>
<dbReference type="NCBIfam" id="TIGR01901">
    <property type="entry name" value="adhes_NPXG"/>
    <property type="match status" value="1"/>
</dbReference>
<evidence type="ECO:0000313" key="2">
    <source>
        <dbReference type="EMBL" id="MFC3680686.1"/>
    </source>
</evidence>
<sequence length="632" mass="66743">MAEIVPDGTTATQVSLDSLGRTVVELADADADRISHNRYQSFNVGDNGAILNNRTAGARTIINEVTGAEPSSLNGEIRVLGTRAHVVIANPNGISVNGAEVFNMASLALATGEISYQTRTGNFGDDYRNPVVNVSGGSIYIGADGLTGSLNRLELLSQRFIAEGELHNNSESAFASIGVKTGAGSHEINSRLAMSDPADGWLNSTYSNAESAVLAVDISSAASLRASRVSMQVTALGAGVRSAGNIYATANHFSLTSEGKVEISGDVKAAGDLAIEADNISSIAADGQQNTIESQFGAVALSSDSDIYLESTLLSAAQTADGGNALTLTATGDIKLRARSEEQRSILFSLQGIHLNSQRLYNHSGRILANTGLTINTTLFDNSVEIEAFDQLGEISHNSHDGKRLWYTAFLQRERQNERSIRFGEPDAGRLISEIIVAQGDADITATEAYRGYGADIIANDGNIQINTARFQNESALVGEAWMTSRCNLGGCDERGGSDVDLLGGNIQASQQLTIDASESLMNVGGTLQAVNDVHLQSPVMESHGVVVYDVLTRNKGLRGLLLKNDAIWVAVDQGGAVVSNMGTLNLSGGTLQFYGAGVAAPDIKGDYRTVREPTTQELLLRRRIGLGGDLF</sequence>
<protein>
    <submittedName>
        <fullName evidence="2">Filamentous hemagglutinin N-terminal domain-containing protein</fullName>
    </submittedName>
</protein>
<dbReference type="EMBL" id="JBHRYB010000013">
    <property type="protein sequence ID" value="MFC3680686.1"/>
    <property type="molecule type" value="Genomic_DNA"/>
</dbReference>
<dbReference type="SUPFAM" id="SSF51126">
    <property type="entry name" value="Pectin lyase-like"/>
    <property type="match status" value="1"/>
</dbReference>
<evidence type="ECO:0000313" key="3">
    <source>
        <dbReference type="Proteomes" id="UP001595722"/>
    </source>
</evidence>
<feature type="domain" description="Filamentous haemagglutinin FhaB/tRNA nuclease CdiA-like TPS" evidence="1">
    <location>
        <begin position="18"/>
        <end position="119"/>
    </location>
</feature>
<gene>
    <name evidence="2" type="ORF">ACFOMG_11320</name>
</gene>
<dbReference type="Gene3D" id="2.160.20.10">
    <property type="entry name" value="Single-stranded right-handed beta-helix, Pectin lyase-like"/>
    <property type="match status" value="1"/>
</dbReference>
<proteinExistence type="predicted"/>
<dbReference type="RefSeq" id="WP_376866719.1">
    <property type="nucleotide sequence ID" value="NZ_JBHRYB010000013.1"/>
</dbReference>
<dbReference type="Proteomes" id="UP001595722">
    <property type="component" value="Unassembled WGS sequence"/>
</dbReference>
<evidence type="ECO:0000259" key="1">
    <source>
        <dbReference type="SMART" id="SM00912"/>
    </source>
</evidence>
<keyword evidence="3" id="KW-1185">Reference proteome</keyword>
<dbReference type="InterPro" id="IPR012334">
    <property type="entry name" value="Pectin_lyas_fold"/>
</dbReference>
<organism evidence="2 3">
    <name type="scientific">Bacterioplanoides pacificum</name>
    <dbReference type="NCBI Taxonomy" id="1171596"/>
    <lineage>
        <taxon>Bacteria</taxon>
        <taxon>Pseudomonadati</taxon>
        <taxon>Pseudomonadota</taxon>
        <taxon>Gammaproteobacteria</taxon>
        <taxon>Oceanospirillales</taxon>
        <taxon>Oceanospirillaceae</taxon>
        <taxon>Bacterioplanoides</taxon>
    </lineage>
</organism>
<dbReference type="Pfam" id="PF05860">
    <property type="entry name" value="TPS"/>
    <property type="match status" value="1"/>
</dbReference>